<dbReference type="AlphaFoldDB" id="A0AA40E2M5"/>
<protein>
    <submittedName>
        <fullName evidence="2">Uncharacterized protein</fullName>
    </submittedName>
</protein>
<dbReference type="EMBL" id="JAUKUA010000003">
    <property type="protein sequence ID" value="KAK0720378.1"/>
    <property type="molecule type" value="Genomic_DNA"/>
</dbReference>
<feature type="region of interest" description="Disordered" evidence="1">
    <location>
        <begin position="79"/>
        <end position="114"/>
    </location>
</feature>
<organism evidence="2 3">
    <name type="scientific">Lasiosphaeris hirsuta</name>
    <dbReference type="NCBI Taxonomy" id="260670"/>
    <lineage>
        <taxon>Eukaryota</taxon>
        <taxon>Fungi</taxon>
        <taxon>Dikarya</taxon>
        <taxon>Ascomycota</taxon>
        <taxon>Pezizomycotina</taxon>
        <taxon>Sordariomycetes</taxon>
        <taxon>Sordariomycetidae</taxon>
        <taxon>Sordariales</taxon>
        <taxon>Lasiosphaeriaceae</taxon>
        <taxon>Lasiosphaeris</taxon>
    </lineage>
</organism>
<evidence type="ECO:0000313" key="2">
    <source>
        <dbReference type="EMBL" id="KAK0720378.1"/>
    </source>
</evidence>
<name>A0AA40E2M5_9PEZI</name>
<evidence type="ECO:0000256" key="1">
    <source>
        <dbReference type="SAM" id="MobiDB-lite"/>
    </source>
</evidence>
<comment type="caution">
    <text evidence="2">The sequence shown here is derived from an EMBL/GenBank/DDBJ whole genome shotgun (WGS) entry which is preliminary data.</text>
</comment>
<accession>A0AA40E2M5</accession>
<reference evidence="2" key="1">
    <citation type="submission" date="2023-06" db="EMBL/GenBank/DDBJ databases">
        <title>Genome-scale phylogeny and comparative genomics of the fungal order Sordariales.</title>
        <authorList>
            <consortium name="Lawrence Berkeley National Laboratory"/>
            <person name="Hensen N."/>
            <person name="Bonometti L."/>
            <person name="Westerberg I."/>
            <person name="Brannstrom I.O."/>
            <person name="Guillou S."/>
            <person name="Cros-Aarteil S."/>
            <person name="Calhoun S."/>
            <person name="Haridas S."/>
            <person name="Kuo A."/>
            <person name="Mondo S."/>
            <person name="Pangilinan J."/>
            <person name="Riley R."/>
            <person name="Labutti K."/>
            <person name="Andreopoulos B."/>
            <person name="Lipzen A."/>
            <person name="Chen C."/>
            <person name="Yanf M."/>
            <person name="Daum C."/>
            <person name="Ng V."/>
            <person name="Clum A."/>
            <person name="Steindorff A."/>
            <person name="Ohm R."/>
            <person name="Martin F."/>
            <person name="Silar P."/>
            <person name="Natvig D."/>
            <person name="Lalanne C."/>
            <person name="Gautier V."/>
            <person name="Ament-Velasquez S.L."/>
            <person name="Kruys A."/>
            <person name="Hutchinson M.I."/>
            <person name="Powell A.J."/>
            <person name="Barry K."/>
            <person name="Miller A.N."/>
            <person name="Grigoriev I.V."/>
            <person name="Debuchy R."/>
            <person name="Gladieux P."/>
            <person name="Thoren M.H."/>
            <person name="Johannesson H."/>
        </authorList>
    </citation>
    <scope>NUCLEOTIDE SEQUENCE</scope>
    <source>
        <strain evidence="2">SMH4607-1</strain>
    </source>
</reference>
<sequence>MQSVLDLGRAVSTIGRAAFVFAACLKCLPLPCPFHMVRTPYWQRTKHSHETFRLMTLSRCVRDGRRTLPGLSHLVPASWEGKEKKRRDRNRQSRDRQSPMAAQHRLGHGERERETGPPWFRDLLFTCPFARCAHTHVFQGSQLRWLQNTPCKIPCIRDLGRHRHGGGEDRTCTWRNMLVMTAISSSVNIRPRHAVDLVPHPRP</sequence>
<keyword evidence="3" id="KW-1185">Reference proteome</keyword>
<dbReference type="Proteomes" id="UP001172102">
    <property type="component" value="Unassembled WGS sequence"/>
</dbReference>
<proteinExistence type="predicted"/>
<gene>
    <name evidence="2" type="ORF">B0H67DRAFT_575946</name>
</gene>
<evidence type="ECO:0000313" key="3">
    <source>
        <dbReference type="Proteomes" id="UP001172102"/>
    </source>
</evidence>